<gene>
    <name evidence="5" type="ORF">PGLA_23335</name>
</gene>
<dbReference type="GO" id="GO:0000271">
    <property type="term" value="P:polysaccharide biosynthetic process"/>
    <property type="evidence" value="ECO:0007669"/>
    <property type="project" value="TreeGrafter"/>
</dbReference>
<evidence type="ECO:0000313" key="6">
    <source>
        <dbReference type="Proteomes" id="UP000076967"/>
    </source>
</evidence>
<dbReference type="PANTHER" id="PTHR23028:SF53">
    <property type="entry name" value="ACYL_TRANSF_3 DOMAIN-CONTAINING PROTEIN"/>
    <property type="match status" value="1"/>
</dbReference>
<name>A0A168D4F0_9BACL</name>
<evidence type="ECO:0000256" key="3">
    <source>
        <dbReference type="SAM" id="Phobius"/>
    </source>
</evidence>
<keyword evidence="3" id="KW-1133">Transmembrane helix</keyword>
<feature type="transmembrane region" description="Helical" evidence="3">
    <location>
        <begin position="233"/>
        <end position="252"/>
    </location>
</feature>
<reference evidence="5 6" key="1">
    <citation type="submission" date="2016-03" db="EMBL/GenBank/DDBJ databases">
        <title>Draft genome sequence of Paenibacillus glacialis DSM 22343.</title>
        <authorList>
            <person name="Shin S.-K."/>
            <person name="Yi H."/>
        </authorList>
    </citation>
    <scope>NUCLEOTIDE SEQUENCE [LARGE SCALE GENOMIC DNA]</scope>
    <source>
        <strain evidence="5 6">DSM 22343</strain>
    </source>
</reference>
<sequence>MVLSGFIFTYGSIGKKIDYIGFVRNRLLRIYPLFIFLIIVGLSVYPQNFSFSSFLQTVFGFANMPNSLNLGPYSSMFWAISVEFQFYLIFPFLLKTMETDRKKILAIVLLALLFRFSAYFYDANLRDLSYWNMIGRIDQFILGMLAANYYKNLKPKGEKLFKIAFIPSVITMLLTLLVFNKLGGWVSVSSWKIIWPSIEGLMWAFFLISYILIFNHYSSYLSRLVSKLGELSFSMYLIHSIVIQALINKGLFFTFSTSPFKNAILTSLIIVIPITIIISFITYNTIEKPFLKMRGKYLK</sequence>
<evidence type="ECO:0000256" key="1">
    <source>
        <dbReference type="ARBA" id="ARBA00004370"/>
    </source>
</evidence>
<evidence type="ECO:0000256" key="2">
    <source>
        <dbReference type="ARBA" id="ARBA00007400"/>
    </source>
</evidence>
<dbReference type="EMBL" id="LVJH01000070">
    <property type="protein sequence ID" value="OAB33859.1"/>
    <property type="molecule type" value="Genomic_DNA"/>
</dbReference>
<organism evidence="5 6">
    <name type="scientific">Paenibacillus glacialis</name>
    <dbReference type="NCBI Taxonomy" id="494026"/>
    <lineage>
        <taxon>Bacteria</taxon>
        <taxon>Bacillati</taxon>
        <taxon>Bacillota</taxon>
        <taxon>Bacilli</taxon>
        <taxon>Bacillales</taxon>
        <taxon>Paenibacillaceae</taxon>
        <taxon>Paenibacillus</taxon>
    </lineage>
</organism>
<feature type="domain" description="Acyltransferase 3" evidence="4">
    <location>
        <begin position="1"/>
        <end position="283"/>
    </location>
</feature>
<keyword evidence="3" id="KW-0472">Membrane</keyword>
<dbReference type="GO" id="GO:0016747">
    <property type="term" value="F:acyltransferase activity, transferring groups other than amino-acyl groups"/>
    <property type="evidence" value="ECO:0007669"/>
    <property type="project" value="InterPro"/>
</dbReference>
<feature type="transmembrane region" description="Helical" evidence="3">
    <location>
        <begin position="200"/>
        <end position="221"/>
    </location>
</feature>
<keyword evidence="6" id="KW-1185">Reference proteome</keyword>
<accession>A0A168D4F0</accession>
<dbReference type="AlphaFoldDB" id="A0A168D4F0"/>
<feature type="transmembrane region" description="Helical" evidence="3">
    <location>
        <begin position="264"/>
        <end position="286"/>
    </location>
</feature>
<dbReference type="PANTHER" id="PTHR23028">
    <property type="entry name" value="ACETYLTRANSFERASE"/>
    <property type="match status" value="1"/>
</dbReference>
<comment type="similarity">
    <text evidence="2">Belongs to the acyltransferase 3 family.</text>
</comment>
<comment type="subcellular location">
    <subcellularLocation>
        <location evidence="1">Membrane</location>
    </subcellularLocation>
</comment>
<dbReference type="InterPro" id="IPR002656">
    <property type="entry name" value="Acyl_transf_3_dom"/>
</dbReference>
<comment type="caution">
    <text evidence="5">The sequence shown here is derived from an EMBL/GenBank/DDBJ whole genome shotgun (WGS) entry which is preliminary data.</text>
</comment>
<feature type="transmembrane region" description="Helical" evidence="3">
    <location>
        <begin position="73"/>
        <end position="92"/>
    </location>
</feature>
<evidence type="ECO:0000259" key="4">
    <source>
        <dbReference type="Pfam" id="PF01757"/>
    </source>
</evidence>
<feature type="transmembrane region" description="Helical" evidence="3">
    <location>
        <begin position="104"/>
        <end position="121"/>
    </location>
</feature>
<dbReference type="InterPro" id="IPR050879">
    <property type="entry name" value="Acyltransferase_3"/>
</dbReference>
<protein>
    <recommendedName>
        <fullName evidence="4">Acyltransferase 3 domain-containing protein</fullName>
    </recommendedName>
</protein>
<feature type="transmembrane region" description="Helical" evidence="3">
    <location>
        <begin position="27"/>
        <end position="45"/>
    </location>
</feature>
<dbReference type="STRING" id="494026.PGLA_23335"/>
<dbReference type="Proteomes" id="UP000076967">
    <property type="component" value="Unassembled WGS sequence"/>
</dbReference>
<feature type="transmembrane region" description="Helical" evidence="3">
    <location>
        <begin position="162"/>
        <end position="180"/>
    </location>
</feature>
<proteinExistence type="inferred from homology"/>
<dbReference type="GO" id="GO:0016020">
    <property type="term" value="C:membrane"/>
    <property type="evidence" value="ECO:0007669"/>
    <property type="project" value="TreeGrafter"/>
</dbReference>
<keyword evidence="3" id="KW-0812">Transmembrane</keyword>
<dbReference type="Pfam" id="PF01757">
    <property type="entry name" value="Acyl_transf_3"/>
    <property type="match status" value="1"/>
</dbReference>
<feature type="transmembrane region" description="Helical" evidence="3">
    <location>
        <begin position="133"/>
        <end position="150"/>
    </location>
</feature>
<evidence type="ECO:0000313" key="5">
    <source>
        <dbReference type="EMBL" id="OAB33859.1"/>
    </source>
</evidence>